<gene>
    <name evidence="1" type="ORF">P3X46_022923</name>
</gene>
<dbReference type="PANTHER" id="PTHR33782:SF20">
    <property type="match status" value="1"/>
</dbReference>
<dbReference type="PANTHER" id="PTHR33782">
    <property type="entry name" value="OS01G0121600 PROTEIN"/>
    <property type="match status" value="1"/>
</dbReference>
<dbReference type="Proteomes" id="UP001174677">
    <property type="component" value="Chromosome 13"/>
</dbReference>
<name>A0ABQ9LB27_HEVBR</name>
<comment type="caution">
    <text evidence="1">The sequence shown here is derived from an EMBL/GenBank/DDBJ whole genome shotgun (WGS) entry which is preliminary data.</text>
</comment>
<evidence type="ECO:0000313" key="1">
    <source>
        <dbReference type="EMBL" id="KAJ9163232.1"/>
    </source>
</evidence>
<keyword evidence="2" id="KW-1185">Reference proteome</keyword>
<organism evidence="1 2">
    <name type="scientific">Hevea brasiliensis</name>
    <name type="common">Para rubber tree</name>
    <name type="synonym">Siphonia brasiliensis</name>
    <dbReference type="NCBI Taxonomy" id="3981"/>
    <lineage>
        <taxon>Eukaryota</taxon>
        <taxon>Viridiplantae</taxon>
        <taxon>Streptophyta</taxon>
        <taxon>Embryophyta</taxon>
        <taxon>Tracheophyta</taxon>
        <taxon>Spermatophyta</taxon>
        <taxon>Magnoliopsida</taxon>
        <taxon>eudicotyledons</taxon>
        <taxon>Gunneridae</taxon>
        <taxon>Pentapetalae</taxon>
        <taxon>rosids</taxon>
        <taxon>fabids</taxon>
        <taxon>Malpighiales</taxon>
        <taxon>Euphorbiaceae</taxon>
        <taxon>Crotonoideae</taxon>
        <taxon>Micrandreae</taxon>
        <taxon>Hevea</taxon>
    </lineage>
</organism>
<reference evidence="1" key="1">
    <citation type="journal article" date="2023" name="Plant Biotechnol. J.">
        <title>Chromosome-level wild Hevea brasiliensis genome provides new tools for genomic-assisted breeding and valuable loci to elevate rubber yield.</title>
        <authorList>
            <person name="Cheng H."/>
            <person name="Song X."/>
            <person name="Hu Y."/>
            <person name="Wu T."/>
            <person name="Yang Q."/>
            <person name="An Z."/>
            <person name="Feng S."/>
            <person name="Deng Z."/>
            <person name="Wu W."/>
            <person name="Zeng X."/>
            <person name="Tu M."/>
            <person name="Wang X."/>
            <person name="Huang H."/>
        </authorList>
    </citation>
    <scope>NUCLEOTIDE SEQUENCE</scope>
    <source>
        <strain evidence="1">MT/VB/25A 57/8</strain>
    </source>
</reference>
<sequence length="52" mass="6191">MRETNYEYPCEWIEWEKQYITDCINSHVCETVGFLQSVLLNAWPLDCLLCSC</sequence>
<dbReference type="EMBL" id="JARPOI010000013">
    <property type="protein sequence ID" value="KAJ9163232.1"/>
    <property type="molecule type" value="Genomic_DNA"/>
</dbReference>
<protein>
    <submittedName>
        <fullName evidence="1">Uncharacterized protein</fullName>
    </submittedName>
</protein>
<accession>A0ABQ9LB27</accession>
<evidence type="ECO:0000313" key="2">
    <source>
        <dbReference type="Proteomes" id="UP001174677"/>
    </source>
</evidence>
<proteinExistence type="predicted"/>